<feature type="region of interest" description="Disordered" evidence="1">
    <location>
        <begin position="163"/>
        <end position="186"/>
    </location>
</feature>
<dbReference type="Pfam" id="PF04046">
    <property type="entry name" value="PSP"/>
    <property type="match status" value="1"/>
</dbReference>
<dbReference type="InterPro" id="IPR007180">
    <property type="entry name" value="DUF382"/>
</dbReference>
<feature type="compositionally biased region" description="Polar residues" evidence="1">
    <location>
        <begin position="509"/>
        <end position="529"/>
    </location>
</feature>
<dbReference type="SMART" id="SM00581">
    <property type="entry name" value="PSP"/>
    <property type="match status" value="1"/>
</dbReference>
<name>A0A9P5XCX5_9AGAR</name>
<proteinExistence type="predicted"/>
<gene>
    <name evidence="3" type="ORF">P691DRAFT_760941</name>
</gene>
<feature type="domain" description="PSP proline-rich" evidence="2">
    <location>
        <begin position="656"/>
        <end position="709"/>
    </location>
</feature>
<evidence type="ECO:0000313" key="3">
    <source>
        <dbReference type="EMBL" id="KAF9447260.1"/>
    </source>
</evidence>
<organism evidence="3 4">
    <name type="scientific">Macrolepiota fuliginosa MF-IS2</name>
    <dbReference type="NCBI Taxonomy" id="1400762"/>
    <lineage>
        <taxon>Eukaryota</taxon>
        <taxon>Fungi</taxon>
        <taxon>Dikarya</taxon>
        <taxon>Basidiomycota</taxon>
        <taxon>Agaricomycotina</taxon>
        <taxon>Agaricomycetes</taxon>
        <taxon>Agaricomycetidae</taxon>
        <taxon>Agaricales</taxon>
        <taxon>Agaricineae</taxon>
        <taxon>Agaricaceae</taxon>
        <taxon>Macrolepiota</taxon>
    </lineage>
</organism>
<dbReference type="Pfam" id="PF04037">
    <property type="entry name" value="DUF382"/>
    <property type="match status" value="1"/>
</dbReference>
<dbReference type="AlphaFoldDB" id="A0A9P5XCX5"/>
<sequence>MHDAVKEEVSTSLRAKTGERAEPKIGKIDINYQKLHDAFFKFQTKSPMTGFGEMNVETSSKEKRPGNLSPELVESLSIPPFAPPHQRAMIWPTTELPDAQDTRAECAHSWGWGFYPGGWGKPPLDEYNRPLYGVYYRSWVNRSKKTMASVVSTIAGGLETPDFPELRKNARPAAGSGTGESGPRSLYHVVPEKCTNVRGITGSERGYDVAAIAGAAIPVLGGERVRGNGVDVPTDAANLDDVHAKVVVEGLQFRNAMSKREGVPIDPRRIEKIFNGTHYPFAHRSNGFEAKSVRQSAHTSSIIYLLPEDEVRRTNEDTDLFAITWNGVDVSMNAGESEGLRRKYDVQARGDAGVPRNKGDLSDMVVKEMEKKKQNMEREREGKKDKFKFPFGITSSQACNISYHTSQHPTNYDRVSPTDPTATKLNWPHQLPSSVTTARDSAICYTAPDFGSPTIPPSLPQVSLHNDYNTLYNHTTSHAQATLLTRDQNLGDNYPTLIELLKGTFTAGIQSSSPKSGSPTFTSFASGSMTPPGDPNVGRTHAADQAGLKDLGLSRLEDGALQLRLPYIRFSSAAVSLGRGPSGKVRGSPQVHKSRIADTSTATMRDAVEERGVDMSPKAKTREGKLRDTFFKFQTKLPVIGFGEMCYEGKEFETSLKESRPGDILPELVEASSIPPLAPPPWLISMQQSGPPPGYPTLRTPGPRAPIPEGGAFILVDGVNRLWTSIIDRFIRATSLTRRGRAPLTARTPSCNPVPTQHQRYLPSRLLSPFPVCLPFAEVASSHLRLCPLCASGASIQ</sequence>
<dbReference type="EMBL" id="MU151208">
    <property type="protein sequence ID" value="KAF9447260.1"/>
    <property type="molecule type" value="Genomic_DNA"/>
</dbReference>
<protein>
    <recommendedName>
        <fullName evidence="2">PSP proline-rich domain-containing protein</fullName>
    </recommendedName>
</protein>
<dbReference type="InterPro" id="IPR052584">
    <property type="entry name" value="U2_snRNP_Complex_Component"/>
</dbReference>
<evidence type="ECO:0000259" key="2">
    <source>
        <dbReference type="SMART" id="SM00581"/>
    </source>
</evidence>
<reference evidence="3" key="1">
    <citation type="submission" date="2020-11" db="EMBL/GenBank/DDBJ databases">
        <authorList>
            <consortium name="DOE Joint Genome Institute"/>
            <person name="Ahrendt S."/>
            <person name="Riley R."/>
            <person name="Andreopoulos W."/>
            <person name="Labutti K."/>
            <person name="Pangilinan J."/>
            <person name="Ruiz-Duenas F.J."/>
            <person name="Barrasa J.M."/>
            <person name="Sanchez-Garcia M."/>
            <person name="Camarero S."/>
            <person name="Miyauchi S."/>
            <person name="Serrano A."/>
            <person name="Linde D."/>
            <person name="Babiker R."/>
            <person name="Drula E."/>
            <person name="Ayuso-Fernandez I."/>
            <person name="Pacheco R."/>
            <person name="Padilla G."/>
            <person name="Ferreira P."/>
            <person name="Barriuso J."/>
            <person name="Kellner H."/>
            <person name="Castanera R."/>
            <person name="Alfaro M."/>
            <person name="Ramirez L."/>
            <person name="Pisabarro A.G."/>
            <person name="Kuo A."/>
            <person name="Tritt A."/>
            <person name="Lipzen A."/>
            <person name="He G."/>
            <person name="Yan M."/>
            <person name="Ng V."/>
            <person name="Cullen D."/>
            <person name="Martin F."/>
            <person name="Rosso M.-N."/>
            <person name="Henrissat B."/>
            <person name="Hibbett D."/>
            <person name="Martinez A.T."/>
            <person name="Grigoriev I.V."/>
        </authorList>
    </citation>
    <scope>NUCLEOTIDE SEQUENCE</scope>
    <source>
        <strain evidence="3">MF-IS2</strain>
    </source>
</reference>
<evidence type="ECO:0000256" key="1">
    <source>
        <dbReference type="SAM" id="MobiDB-lite"/>
    </source>
</evidence>
<evidence type="ECO:0000313" key="4">
    <source>
        <dbReference type="Proteomes" id="UP000807342"/>
    </source>
</evidence>
<accession>A0A9P5XCX5</accession>
<dbReference type="InterPro" id="IPR006568">
    <property type="entry name" value="PSP_pro-rich"/>
</dbReference>
<dbReference type="PANTHER" id="PTHR12785:SF6">
    <property type="entry name" value="SPLICING FACTOR 3B SUBUNIT 2"/>
    <property type="match status" value="1"/>
</dbReference>
<dbReference type="PANTHER" id="PTHR12785">
    <property type="entry name" value="SPLICING FACTOR 3B"/>
    <property type="match status" value="1"/>
</dbReference>
<dbReference type="OrthoDB" id="10260794at2759"/>
<comment type="caution">
    <text evidence="3">The sequence shown here is derived from an EMBL/GenBank/DDBJ whole genome shotgun (WGS) entry which is preliminary data.</text>
</comment>
<dbReference type="Proteomes" id="UP000807342">
    <property type="component" value="Unassembled WGS sequence"/>
</dbReference>
<feature type="region of interest" description="Disordered" evidence="1">
    <location>
        <begin position="578"/>
        <end position="601"/>
    </location>
</feature>
<keyword evidence="4" id="KW-1185">Reference proteome</keyword>
<dbReference type="GO" id="GO:0005634">
    <property type="term" value="C:nucleus"/>
    <property type="evidence" value="ECO:0007669"/>
    <property type="project" value="InterPro"/>
</dbReference>
<feature type="region of interest" description="Disordered" evidence="1">
    <location>
        <begin position="509"/>
        <end position="541"/>
    </location>
</feature>